<protein>
    <submittedName>
        <fullName evidence="2">Uncharacterized protein</fullName>
    </submittedName>
</protein>
<gene>
    <name evidence="2" type="ORF">OIU83_01465</name>
</gene>
<dbReference type="Proteomes" id="UP001151079">
    <property type="component" value="Unassembled WGS sequence"/>
</dbReference>
<dbReference type="RefSeq" id="WP_264204504.1">
    <property type="nucleotide sequence ID" value="NZ_JAOZEW010000001.1"/>
</dbReference>
<reference evidence="2" key="1">
    <citation type="submission" date="2022-10" db="EMBL/GenBank/DDBJ databases">
        <title>Two novel species of Flavobacterium.</title>
        <authorList>
            <person name="Liu Q."/>
            <person name="Xin Y.-H."/>
        </authorList>
    </citation>
    <scope>NUCLEOTIDE SEQUENCE</scope>
    <source>
        <strain evidence="2">LS1R49</strain>
    </source>
</reference>
<keyword evidence="1" id="KW-0472">Membrane</keyword>
<keyword evidence="1" id="KW-0812">Transmembrane</keyword>
<organism evidence="2 3">
    <name type="scientific">Flavobacterium shii</name>
    <dbReference type="NCBI Taxonomy" id="2987687"/>
    <lineage>
        <taxon>Bacteria</taxon>
        <taxon>Pseudomonadati</taxon>
        <taxon>Bacteroidota</taxon>
        <taxon>Flavobacteriia</taxon>
        <taxon>Flavobacteriales</taxon>
        <taxon>Flavobacteriaceae</taxon>
        <taxon>Flavobacterium</taxon>
    </lineage>
</organism>
<evidence type="ECO:0000313" key="3">
    <source>
        <dbReference type="Proteomes" id="UP001151079"/>
    </source>
</evidence>
<dbReference type="EMBL" id="JAOZEW010000001">
    <property type="protein sequence ID" value="MCV9926304.1"/>
    <property type="molecule type" value="Genomic_DNA"/>
</dbReference>
<proteinExistence type="predicted"/>
<comment type="caution">
    <text evidence="2">The sequence shown here is derived from an EMBL/GenBank/DDBJ whole genome shotgun (WGS) entry which is preliminary data.</text>
</comment>
<feature type="transmembrane region" description="Helical" evidence="1">
    <location>
        <begin position="36"/>
        <end position="57"/>
    </location>
</feature>
<name>A0A9X2Z961_9FLAO</name>
<dbReference type="AlphaFoldDB" id="A0A9X2Z961"/>
<evidence type="ECO:0000313" key="2">
    <source>
        <dbReference type="EMBL" id="MCV9926304.1"/>
    </source>
</evidence>
<keyword evidence="3" id="KW-1185">Reference proteome</keyword>
<evidence type="ECO:0000256" key="1">
    <source>
        <dbReference type="SAM" id="Phobius"/>
    </source>
</evidence>
<accession>A0A9X2Z961</accession>
<keyword evidence="1" id="KW-1133">Transmembrane helix</keyword>
<sequence>MNIRIWNYSLFSDCKELMLNDKITERMFTNISWTHYIVVIVLLVASWYLFVGLRFYVNDIKEIVTGKRKRPMGELGDTNSYESQAMLNSQEALQTNAAQSSFGEFDSTFQQVDGLVERLKSVIANAAKRKLLKQEFMDYLRLVLAEYPTIKNSSFSPSVSELIVSECDKLDAVTLSQEEAEGLWN</sequence>